<dbReference type="Gene3D" id="3.40.50.2000">
    <property type="entry name" value="Glycogen Phosphorylase B"/>
    <property type="match status" value="2"/>
</dbReference>
<keyword evidence="4" id="KW-1185">Reference proteome</keyword>
<keyword evidence="3" id="KW-0808">Transferase</keyword>
<accession>A0A2S7UC90</accession>
<proteinExistence type="predicted"/>
<organism evidence="3 4">
    <name type="scientific">Nonlabens arenilitoris</name>
    <dbReference type="NCBI Taxonomy" id="1217969"/>
    <lineage>
        <taxon>Bacteria</taxon>
        <taxon>Pseudomonadati</taxon>
        <taxon>Bacteroidota</taxon>
        <taxon>Flavobacteriia</taxon>
        <taxon>Flavobacteriales</taxon>
        <taxon>Flavobacteriaceae</taxon>
        <taxon>Nonlabens</taxon>
    </lineage>
</organism>
<evidence type="ECO:0000259" key="2">
    <source>
        <dbReference type="Pfam" id="PF13439"/>
    </source>
</evidence>
<dbReference type="GO" id="GO:0016757">
    <property type="term" value="F:glycosyltransferase activity"/>
    <property type="evidence" value="ECO:0007669"/>
    <property type="project" value="InterPro"/>
</dbReference>
<feature type="domain" description="Glycosyltransferase subfamily 4-like N-terminal" evidence="2">
    <location>
        <begin position="13"/>
        <end position="162"/>
    </location>
</feature>
<dbReference type="AlphaFoldDB" id="A0A2S7UC90"/>
<evidence type="ECO:0000313" key="4">
    <source>
        <dbReference type="Proteomes" id="UP000239747"/>
    </source>
</evidence>
<dbReference type="PANTHER" id="PTHR12526:SF630">
    <property type="entry name" value="GLYCOSYLTRANSFERASE"/>
    <property type="match status" value="1"/>
</dbReference>
<dbReference type="Pfam" id="PF13439">
    <property type="entry name" value="Glyco_transf_4"/>
    <property type="match status" value="1"/>
</dbReference>
<gene>
    <name evidence="3" type="ORF">BST92_09800</name>
</gene>
<reference evidence="3 4" key="1">
    <citation type="submission" date="2017-01" db="EMBL/GenBank/DDBJ databases">
        <title>Trade-off between light-utilization and light-protection in marine flavobacteria.</title>
        <authorList>
            <person name="Kumagai Y."/>
            <person name="Yoshizawa S."/>
            <person name="Kogure K."/>
            <person name="Iwasaki W."/>
        </authorList>
    </citation>
    <scope>NUCLEOTIDE SEQUENCE [LARGE SCALE GENOMIC DNA]</scope>
    <source>
        <strain evidence="3 4">KCTC 32109</strain>
    </source>
</reference>
<comment type="caution">
    <text evidence="3">The sequence shown here is derived from an EMBL/GenBank/DDBJ whole genome shotgun (WGS) entry which is preliminary data.</text>
</comment>
<dbReference type="OrthoDB" id="823685at2"/>
<sequence length="355" mass="39891">MRVIQIIDSLDAGGAERMAVQIANELYAAGHQSHLCATRKEGLLKKSIHESVGYIFLEKKGRIGIKAMTKLKTYIVKNKIEIIHAHSTSFFTATVIKWWLPSIKLVWHDHYGNAEEVENRKAGTLKKCSRFFNGIISVNELLKDWSIRNLKPSKVVYLRNFVSNTLKQQLLKPLPGSTGKRIVHLANLRPQKDHITLIRAFKEVYKNSPDWNLLLVGLDFQDDYSREIKFKIKDLKLDDHIHLLGSREDTPAILEACDIGVLSSKSEGLPVALLEYGMAGLPVVATDVGACKEVVSDYGAVVPAQNPATLTQAIQEFIENPEESKSMAHSFQQHVMTTFGAAFYIEKLETFYSSL</sequence>
<evidence type="ECO:0000259" key="1">
    <source>
        <dbReference type="Pfam" id="PF00534"/>
    </source>
</evidence>
<feature type="domain" description="Glycosyl transferase family 1" evidence="1">
    <location>
        <begin position="177"/>
        <end position="328"/>
    </location>
</feature>
<evidence type="ECO:0000313" key="3">
    <source>
        <dbReference type="EMBL" id="PQJ32201.1"/>
    </source>
</evidence>
<dbReference type="InterPro" id="IPR001296">
    <property type="entry name" value="Glyco_trans_1"/>
</dbReference>
<dbReference type="Proteomes" id="UP000239747">
    <property type="component" value="Unassembled WGS sequence"/>
</dbReference>
<dbReference type="EMBL" id="MTPW01000001">
    <property type="protein sequence ID" value="PQJ32201.1"/>
    <property type="molecule type" value="Genomic_DNA"/>
</dbReference>
<dbReference type="Pfam" id="PF00534">
    <property type="entry name" value="Glycos_transf_1"/>
    <property type="match status" value="1"/>
</dbReference>
<dbReference type="SUPFAM" id="SSF53756">
    <property type="entry name" value="UDP-Glycosyltransferase/glycogen phosphorylase"/>
    <property type="match status" value="1"/>
</dbReference>
<protein>
    <submittedName>
        <fullName evidence="3">Glycosyl transferase</fullName>
    </submittedName>
</protein>
<name>A0A2S7UC90_9FLAO</name>
<dbReference type="RefSeq" id="WP_105071290.1">
    <property type="nucleotide sequence ID" value="NZ_MTPW01000001.1"/>
</dbReference>
<dbReference type="InterPro" id="IPR028098">
    <property type="entry name" value="Glyco_trans_4-like_N"/>
</dbReference>
<dbReference type="PANTHER" id="PTHR12526">
    <property type="entry name" value="GLYCOSYLTRANSFERASE"/>
    <property type="match status" value="1"/>
</dbReference>